<reference evidence="20" key="1">
    <citation type="submission" date="2021-04" db="EMBL/GenBank/DDBJ databases">
        <authorList>
            <consortium name="Wellcome Sanger Institute Data Sharing"/>
        </authorList>
    </citation>
    <scope>NUCLEOTIDE SEQUENCE [LARGE SCALE GENOMIC DNA]</scope>
</reference>
<comment type="catalytic activity">
    <reaction evidence="10">
        <text>decanoyl-CoA + oxidized [electron-transfer flavoprotein] + H(+) = (2E)-decenoyl-CoA + reduced [electron-transfer flavoprotein]</text>
        <dbReference type="Rhea" id="RHEA:48176"/>
        <dbReference type="Rhea" id="RHEA-COMP:10685"/>
        <dbReference type="Rhea" id="RHEA-COMP:10686"/>
        <dbReference type="ChEBI" id="CHEBI:15378"/>
        <dbReference type="ChEBI" id="CHEBI:57692"/>
        <dbReference type="ChEBI" id="CHEBI:58307"/>
        <dbReference type="ChEBI" id="CHEBI:61406"/>
        <dbReference type="ChEBI" id="CHEBI:61430"/>
    </reaction>
    <physiologicalReaction direction="left-to-right" evidence="10">
        <dbReference type="Rhea" id="RHEA:48177"/>
    </physiologicalReaction>
</comment>
<comment type="catalytic activity">
    <reaction evidence="12">
        <text>oxidized [electron-transfer flavoprotein] + hexadecanoyl-CoA + H(+) = (2E)-hexadecenoyl-CoA + reduced [electron-transfer flavoprotein]</text>
        <dbReference type="Rhea" id="RHEA:43448"/>
        <dbReference type="Rhea" id="RHEA-COMP:10685"/>
        <dbReference type="Rhea" id="RHEA-COMP:10686"/>
        <dbReference type="ChEBI" id="CHEBI:15378"/>
        <dbReference type="ChEBI" id="CHEBI:57379"/>
        <dbReference type="ChEBI" id="CHEBI:57692"/>
        <dbReference type="ChEBI" id="CHEBI:58307"/>
        <dbReference type="ChEBI" id="CHEBI:61526"/>
    </reaction>
    <physiologicalReaction direction="left-to-right" evidence="12">
        <dbReference type="Rhea" id="RHEA:43449"/>
    </physiologicalReaction>
</comment>
<evidence type="ECO:0000256" key="11">
    <source>
        <dbReference type="ARBA" id="ARBA00047893"/>
    </source>
</evidence>
<feature type="domain" description="Acyl-CoA oxidase/dehydrogenase middle" evidence="18">
    <location>
        <begin position="156"/>
        <end position="254"/>
    </location>
</feature>
<keyword evidence="7" id="KW-0276">Fatty acid metabolism</keyword>
<comment type="catalytic activity">
    <reaction evidence="14">
        <text>tetradecanoyl-CoA + oxidized [electron-transfer flavoprotein] + H(+) = (2E)-tetradecenoyl-CoA + reduced [electron-transfer flavoprotein]</text>
        <dbReference type="Rhea" id="RHEA:47316"/>
        <dbReference type="Rhea" id="RHEA-COMP:10685"/>
        <dbReference type="Rhea" id="RHEA-COMP:10686"/>
        <dbReference type="ChEBI" id="CHEBI:15378"/>
        <dbReference type="ChEBI" id="CHEBI:57385"/>
        <dbReference type="ChEBI" id="CHEBI:57692"/>
        <dbReference type="ChEBI" id="CHEBI:58307"/>
        <dbReference type="ChEBI" id="CHEBI:61405"/>
    </reaction>
    <physiologicalReaction direction="left-to-right" evidence="14">
        <dbReference type="Rhea" id="RHEA:47317"/>
    </physiologicalReaction>
</comment>
<dbReference type="InterPro" id="IPR050741">
    <property type="entry name" value="Acyl-CoA_dehydrogenase"/>
</dbReference>
<dbReference type="Ensembl" id="ENSATET00000026739.3">
    <property type="protein sequence ID" value="ENSATEP00000026315.2"/>
    <property type="gene ID" value="ENSATEG00000018222.3"/>
</dbReference>
<dbReference type="InterPro" id="IPR006091">
    <property type="entry name" value="Acyl-CoA_Oxase/DH_mid-dom"/>
</dbReference>
<dbReference type="SUPFAM" id="SSF47203">
    <property type="entry name" value="Acyl-CoA dehydrogenase C-terminal domain-like"/>
    <property type="match status" value="1"/>
</dbReference>
<evidence type="ECO:0000313" key="21">
    <source>
        <dbReference type="Proteomes" id="UP000265040"/>
    </source>
</evidence>
<feature type="domain" description="Acyl-CoA dehydrogenase/oxidase N-terminal" evidence="19">
    <location>
        <begin position="46"/>
        <end position="150"/>
    </location>
</feature>
<evidence type="ECO:0000256" key="3">
    <source>
        <dbReference type="ARBA" id="ARBA00009347"/>
    </source>
</evidence>
<dbReference type="Gene3D" id="1.10.540.10">
    <property type="entry name" value="Acyl-CoA dehydrogenase/oxidase, N-terminal domain"/>
    <property type="match status" value="1"/>
</dbReference>
<dbReference type="GO" id="GO:0070991">
    <property type="term" value="F:medium-chain fatty acyl-CoA dehydrogenase activity"/>
    <property type="evidence" value="ECO:0007669"/>
    <property type="project" value="TreeGrafter"/>
</dbReference>
<dbReference type="GO" id="GO:0050660">
    <property type="term" value="F:flavin adenine dinucleotide binding"/>
    <property type="evidence" value="ECO:0007669"/>
    <property type="project" value="InterPro"/>
</dbReference>
<dbReference type="AlphaFoldDB" id="A0A3Q1J0E8"/>
<evidence type="ECO:0000256" key="2">
    <source>
        <dbReference type="ARBA" id="ARBA00005198"/>
    </source>
</evidence>
<dbReference type="InterPro" id="IPR036250">
    <property type="entry name" value="AcylCo_DH-like_C"/>
</dbReference>
<dbReference type="FunFam" id="2.40.110.10:FF:000007">
    <property type="entry name" value="Medium-chain specific acyl-CoA dehydrogenase, mitochondrial"/>
    <property type="match status" value="1"/>
</dbReference>
<name>A0A3Q1J0E8_ANATE</name>
<comment type="similarity">
    <text evidence="3 16">Belongs to the acyl-CoA dehydrogenase family.</text>
</comment>
<dbReference type="Gene3D" id="2.40.110.10">
    <property type="entry name" value="Butyryl-CoA Dehydrogenase, subunit A, domain 2"/>
    <property type="match status" value="1"/>
</dbReference>
<dbReference type="InterPro" id="IPR006089">
    <property type="entry name" value="Acyl-CoA_DH_CS"/>
</dbReference>
<evidence type="ECO:0000256" key="4">
    <source>
        <dbReference type="ARBA" id="ARBA00019125"/>
    </source>
</evidence>
<dbReference type="PROSITE" id="PS00072">
    <property type="entry name" value="ACYL_COA_DH_1"/>
    <property type="match status" value="1"/>
</dbReference>
<evidence type="ECO:0000259" key="18">
    <source>
        <dbReference type="Pfam" id="PF02770"/>
    </source>
</evidence>
<dbReference type="Pfam" id="PF00441">
    <property type="entry name" value="Acyl-CoA_dh_1"/>
    <property type="match status" value="1"/>
</dbReference>
<evidence type="ECO:0000256" key="8">
    <source>
        <dbReference type="ARBA" id="ARBA00022946"/>
    </source>
</evidence>
<dbReference type="GO" id="GO:0005739">
    <property type="term" value="C:mitochondrion"/>
    <property type="evidence" value="ECO:0007669"/>
    <property type="project" value="TreeGrafter"/>
</dbReference>
<keyword evidence="6 16" id="KW-0274">FAD</keyword>
<evidence type="ECO:0000256" key="1">
    <source>
        <dbReference type="ARBA" id="ARBA00001974"/>
    </source>
</evidence>
<reference evidence="20" key="2">
    <citation type="submission" date="2025-08" db="UniProtKB">
        <authorList>
            <consortium name="Ensembl"/>
        </authorList>
    </citation>
    <scope>IDENTIFICATION</scope>
</reference>
<keyword evidence="9 16" id="KW-0560">Oxidoreductase</keyword>
<dbReference type="InterPro" id="IPR009100">
    <property type="entry name" value="AcylCoA_DH/oxidase_NM_dom_sf"/>
</dbReference>
<keyword evidence="7" id="KW-0443">Lipid metabolism</keyword>
<reference evidence="20" key="3">
    <citation type="submission" date="2025-09" db="UniProtKB">
        <authorList>
            <consortium name="Ensembl"/>
        </authorList>
    </citation>
    <scope>IDENTIFICATION</scope>
</reference>
<keyword evidence="5 16" id="KW-0285">Flavoprotein</keyword>
<dbReference type="PROSITE" id="PS00073">
    <property type="entry name" value="ACYL_COA_DH_2"/>
    <property type="match status" value="1"/>
</dbReference>
<dbReference type="InterPro" id="IPR046373">
    <property type="entry name" value="Acyl-CoA_Oxase/DH_mid-dom_sf"/>
</dbReference>
<dbReference type="OrthoDB" id="434771at2759"/>
<protein>
    <recommendedName>
        <fullName evidence="4">Medium-chain specific acyl-CoA dehydrogenase, mitochondrial</fullName>
    </recommendedName>
</protein>
<comment type="pathway">
    <text evidence="2">Lipid metabolism; mitochondrial fatty acid beta-oxidation.</text>
</comment>
<comment type="cofactor">
    <cofactor evidence="1 16">
        <name>FAD</name>
        <dbReference type="ChEBI" id="CHEBI:57692"/>
    </cofactor>
</comment>
<evidence type="ECO:0000313" key="20">
    <source>
        <dbReference type="Ensembl" id="ENSATEP00000026315.2"/>
    </source>
</evidence>
<dbReference type="Pfam" id="PF02770">
    <property type="entry name" value="Acyl-CoA_dh_M"/>
    <property type="match status" value="1"/>
</dbReference>
<evidence type="ECO:0000256" key="9">
    <source>
        <dbReference type="ARBA" id="ARBA00023002"/>
    </source>
</evidence>
<proteinExistence type="inferred from homology"/>
<comment type="catalytic activity">
    <reaction evidence="11">
        <text>dodecanoyl-CoA + oxidized [electron-transfer flavoprotein] + H(+) = (2E)-dodecenoyl-CoA + reduced [electron-transfer flavoprotein]</text>
        <dbReference type="Rhea" id="RHEA:47296"/>
        <dbReference type="Rhea" id="RHEA-COMP:10685"/>
        <dbReference type="Rhea" id="RHEA-COMP:10686"/>
        <dbReference type="ChEBI" id="CHEBI:15378"/>
        <dbReference type="ChEBI" id="CHEBI:57330"/>
        <dbReference type="ChEBI" id="CHEBI:57375"/>
        <dbReference type="ChEBI" id="CHEBI:57692"/>
        <dbReference type="ChEBI" id="CHEBI:58307"/>
    </reaction>
    <physiologicalReaction direction="left-to-right" evidence="11">
        <dbReference type="Rhea" id="RHEA:47297"/>
    </physiologicalReaction>
</comment>
<feature type="domain" description="Acyl-CoA dehydrogenase/oxidase C-terminal" evidence="17">
    <location>
        <begin position="266"/>
        <end position="413"/>
    </location>
</feature>
<accession>A0A3Q1J0E8</accession>
<evidence type="ECO:0000256" key="15">
    <source>
        <dbReference type="ARBA" id="ARBA00049192"/>
    </source>
</evidence>
<gene>
    <name evidence="20" type="primary">ACADM</name>
</gene>
<dbReference type="PANTHER" id="PTHR48083:SF2">
    <property type="entry name" value="MEDIUM-CHAIN SPECIFIC ACYL-COA DEHYDROGENASE, MITOCHONDRIAL"/>
    <property type="match status" value="1"/>
</dbReference>
<keyword evidence="21" id="KW-1185">Reference proteome</keyword>
<dbReference type="SUPFAM" id="SSF56645">
    <property type="entry name" value="Acyl-CoA dehydrogenase NM domain-like"/>
    <property type="match status" value="1"/>
</dbReference>
<dbReference type="GeneTree" id="ENSGT00940000158429"/>
<comment type="catalytic activity">
    <reaction evidence="15">
        <text>hexanoyl-CoA + oxidized [electron-transfer flavoprotein] + H(+) = (2E)-hexenoyl-CoA + reduced [electron-transfer flavoprotein]</text>
        <dbReference type="Rhea" id="RHEA:43464"/>
        <dbReference type="Rhea" id="RHEA-COMP:10685"/>
        <dbReference type="Rhea" id="RHEA-COMP:10686"/>
        <dbReference type="ChEBI" id="CHEBI:15378"/>
        <dbReference type="ChEBI" id="CHEBI:57692"/>
        <dbReference type="ChEBI" id="CHEBI:58307"/>
        <dbReference type="ChEBI" id="CHEBI:62077"/>
        <dbReference type="ChEBI" id="CHEBI:62620"/>
    </reaction>
    <physiologicalReaction direction="left-to-right" evidence="15">
        <dbReference type="Rhea" id="RHEA:43465"/>
    </physiologicalReaction>
</comment>
<evidence type="ECO:0000256" key="14">
    <source>
        <dbReference type="ARBA" id="ARBA00049038"/>
    </source>
</evidence>
<evidence type="ECO:0000256" key="7">
    <source>
        <dbReference type="ARBA" id="ARBA00022832"/>
    </source>
</evidence>
<evidence type="ECO:0000256" key="13">
    <source>
        <dbReference type="ARBA" id="ARBA00048877"/>
    </source>
</evidence>
<keyword evidence="8" id="KW-0809">Transit peptide</keyword>
<comment type="catalytic activity">
    <reaction evidence="13">
        <text>octanoyl-CoA + oxidized [electron-transfer flavoprotein] + H(+) = (2E)-octenoyl-CoA + reduced [electron-transfer flavoprotein]</text>
        <dbReference type="Rhea" id="RHEA:48180"/>
        <dbReference type="Rhea" id="RHEA-COMP:10685"/>
        <dbReference type="Rhea" id="RHEA-COMP:10686"/>
        <dbReference type="ChEBI" id="CHEBI:15378"/>
        <dbReference type="ChEBI" id="CHEBI:57386"/>
        <dbReference type="ChEBI" id="CHEBI:57692"/>
        <dbReference type="ChEBI" id="CHEBI:58307"/>
        <dbReference type="ChEBI" id="CHEBI:62242"/>
    </reaction>
    <physiologicalReaction direction="left-to-right" evidence="13">
        <dbReference type="Rhea" id="RHEA:48181"/>
    </physiologicalReaction>
</comment>
<dbReference type="InterPro" id="IPR009075">
    <property type="entry name" value="AcylCo_DH/oxidase_C"/>
</dbReference>
<evidence type="ECO:0000256" key="12">
    <source>
        <dbReference type="ARBA" id="ARBA00047916"/>
    </source>
</evidence>
<dbReference type="GO" id="GO:0051793">
    <property type="term" value="P:medium-chain fatty acid catabolic process"/>
    <property type="evidence" value="ECO:0007669"/>
    <property type="project" value="TreeGrafter"/>
</dbReference>
<evidence type="ECO:0000256" key="10">
    <source>
        <dbReference type="ARBA" id="ARBA00047546"/>
    </source>
</evidence>
<dbReference type="FunFam" id="1.20.140.10:FF:000011">
    <property type="entry name" value="Medium-chain specific acyl-CoA dehydrogenase, mitochondrial"/>
    <property type="match status" value="1"/>
</dbReference>
<sequence>SSSICLQILKASVRSGIRLHGSSAAASAAASSSSHSSSHGFSFELTEQQKEFQQLARKFAREEIIPAAAAYDRSGEVSSSIIILGCTVNDASIKCGMGLPNFDNCLITEELAYGCTGVQTAIEANSLGQMPVILAGNEAQKKKYLGRMTEEPLMCAYCVTEPGAGSDVASIKTRAVKMGDEYVVNGQKMWITNGGKANWYFLLARTNPDPKCPASKAFTGFILEADTPGVQIGRKEMNMGQRCSDTRGITFEDVRIPKENVLVAEGAGFKIAMGAFDNTRPPVAAGATGLAQRALDEATKYALERKTFGKVIAEHQAVSFLLAEMAMKVELARMGYQRAAWEVDQGRRNTYYASIAKAFAGDIANQVASDAVQIFGGNGFNSEYPVEKLMRDAKIYQIYEGTAQIQRLIVAREHLGRYQK</sequence>
<dbReference type="InterPro" id="IPR037069">
    <property type="entry name" value="AcylCoA_DH/ox_N_sf"/>
</dbReference>
<evidence type="ECO:0000256" key="5">
    <source>
        <dbReference type="ARBA" id="ARBA00022630"/>
    </source>
</evidence>
<dbReference type="InterPro" id="IPR013786">
    <property type="entry name" value="AcylCoA_DH/ox_N"/>
</dbReference>
<dbReference type="Gene3D" id="1.20.140.10">
    <property type="entry name" value="Butyryl-CoA Dehydrogenase, subunit A, domain 3"/>
    <property type="match status" value="1"/>
</dbReference>
<evidence type="ECO:0000256" key="16">
    <source>
        <dbReference type="RuleBase" id="RU362125"/>
    </source>
</evidence>
<evidence type="ECO:0000259" key="17">
    <source>
        <dbReference type="Pfam" id="PF00441"/>
    </source>
</evidence>
<dbReference type="Proteomes" id="UP000265040">
    <property type="component" value="Chromosome 17"/>
</dbReference>
<dbReference type="Pfam" id="PF02771">
    <property type="entry name" value="Acyl-CoA_dh_N"/>
    <property type="match status" value="1"/>
</dbReference>
<dbReference type="PANTHER" id="PTHR48083">
    <property type="entry name" value="MEDIUM-CHAIN SPECIFIC ACYL-COA DEHYDROGENASE, MITOCHONDRIAL-RELATED"/>
    <property type="match status" value="1"/>
</dbReference>
<evidence type="ECO:0000259" key="19">
    <source>
        <dbReference type="Pfam" id="PF02771"/>
    </source>
</evidence>
<evidence type="ECO:0000256" key="6">
    <source>
        <dbReference type="ARBA" id="ARBA00022827"/>
    </source>
</evidence>
<organism evidence="20 21">
    <name type="scientific">Anabas testudineus</name>
    <name type="common">Climbing perch</name>
    <name type="synonym">Anthias testudineus</name>
    <dbReference type="NCBI Taxonomy" id="64144"/>
    <lineage>
        <taxon>Eukaryota</taxon>
        <taxon>Metazoa</taxon>
        <taxon>Chordata</taxon>
        <taxon>Craniata</taxon>
        <taxon>Vertebrata</taxon>
        <taxon>Euteleostomi</taxon>
        <taxon>Actinopterygii</taxon>
        <taxon>Neopterygii</taxon>
        <taxon>Teleostei</taxon>
        <taxon>Neoteleostei</taxon>
        <taxon>Acanthomorphata</taxon>
        <taxon>Anabantaria</taxon>
        <taxon>Anabantiformes</taxon>
        <taxon>Anabantoidei</taxon>
        <taxon>Anabantidae</taxon>
        <taxon>Anabas</taxon>
    </lineage>
</organism>